<dbReference type="GO" id="GO:0004029">
    <property type="term" value="F:aldehyde dehydrogenase (NAD+) activity"/>
    <property type="evidence" value="ECO:0007669"/>
    <property type="project" value="TreeGrafter"/>
</dbReference>
<dbReference type="InterPro" id="IPR008030">
    <property type="entry name" value="NmrA-like"/>
</dbReference>
<evidence type="ECO:0000313" key="3">
    <source>
        <dbReference type="Proteomes" id="UP001050691"/>
    </source>
</evidence>
<comment type="caution">
    <text evidence="2">The sequence shown here is derived from an EMBL/GenBank/DDBJ whole genome shotgun (WGS) entry which is preliminary data.</text>
</comment>
<accession>A0AAV5AK17</accession>
<dbReference type="EMBL" id="BPWL01000009">
    <property type="protein sequence ID" value="GJJ14007.1"/>
    <property type="molecule type" value="Genomic_DNA"/>
</dbReference>
<dbReference type="GO" id="GO:0005737">
    <property type="term" value="C:cytoplasm"/>
    <property type="evidence" value="ECO:0007669"/>
    <property type="project" value="TreeGrafter"/>
</dbReference>
<evidence type="ECO:0000313" key="2">
    <source>
        <dbReference type="EMBL" id="GJJ14007.1"/>
    </source>
</evidence>
<sequence length="313" mass="33857">MSKAVFITGVTGYIGGETLAQLLKSPTTKGHKYSALVRNQAKAQLLESLGVRPVIGTLDDRDLLIAEAKAADVVIHTADSSDHVASCEALLEGIRQKGEETIYIHISGTGVLIDDARGEYATDNIYSDLNPDHINSLPPTAFHRNVELMILNASSELGSKIKTHIVLPSTIYGIADNVLVQKGIANNISMQMPELIRLGIARGQGGVMGKGLNCWPNIHIKEIGEIIALVFEKALEGKTATGWEGYYFGESGEYRGIDAARAISKALSTKFGIGQPEPTVLTDEDVKKYLKGCITSRIIWEATHVVEENAFEL</sequence>
<evidence type="ECO:0000259" key="1">
    <source>
        <dbReference type="Pfam" id="PF05368"/>
    </source>
</evidence>
<keyword evidence="3" id="KW-1185">Reference proteome</keyword>
<dbReference type="Pfam" id="PF05368">
    <property type="entry name" value="NmrA"/>
    <property type="match status" value="1"/>
</dbReference>
<organism evidence="2 3">
    <name type="scientific">Clathrus columnatus</name>
    <dbReference type="NCBI Taxonomy" id="1419009"/>
    <lineage>
        <taxon>Eukaryota</taxon>
        <taxon>Fungi</taxon>
        <taxon>Dikarya</taxon>
        <taxon>Basidiomycota</taxon>
        <taxon>Agaricomycotina</taxon>
        <taxon>Agaricomycetes</taxon>
        <taxon>Phallomycetidae</taxon>
        <taxon>Phallales</taxon>
        <taxon>Clathraceae</taxon>
        <taxon>Clathrus</taxon>
    </lineage>
</organism>
<dbReference type="SUPFAM" id="SSF51735">
    <property type="entry name" value="NAD(P)-binding Rossmann-fold domains"/>
    <property type="match status" value="1"/>
</dbReference>
<gene>
    <name evidence="2" type="ORF">Clacol_008264</name>
</gene>
<proteinExistence type="predicted"/>
<dbReference type="InterPro" id="IPR051783">
    <property type="entry name" value="NAD(P)-dependent_oxidoreduct"/>
</dbReference>
<protein>
    <recommendedName>
        <fullName evidence="1">NmrA-like domain-containing protein</fullName>
    </recommendedName>
</protein>
<dbReference type="AlphaFoldDB" id="A0AAV5AK17"/>
<dbReference type="InterPro" id="IPR036291">
    <property type="entry name" value="NAD(P)-bd_dom_sf"/>
</dbReference>
<dbReference type="PANTHER" id="PTHR48079">
    <property type="entry name" value="PROTEIN YEEZ"/>
    <property type="match status" value="1"/>
</dbReference>
<dbReference type="Proteomes" id="UP001050691">
    <property type="component" value="Unassembled WGS sequence"/>
</dbReference>
<dbReference type="Gene3D" id="3.40.50.720">
    <property type="entry name" value="NAD(P)-binding Rossmann-like Domain"/>
    <property type="match status" value="1"/>
</dbReference>
<reference evidence="2" key="1">
    <citation type="submission" date="2021-10" db="EMBL/GenBank/DDBJ databases">
        <title>De novo Genome Assembly of Clathrus columnatus (Basidiomycota, Fungi) Using Illumina and Nanopore Sequence Data.</title>
        <authorList>
            <person name="Ogiso-Tanaka E."/>
            <person name="Itagaki H."/>
            <person name="Hosoya T."/>
            <person name="Hosaka K."/>
        </authorList>
    </citation>
    <scope>NUCLEOTIDE SEQUENCE</scope>
    <source>
        <strain evidence="2">MO-923</strain>
    </source>
</reference>
<name>A0AAV5AK17_9AGAM</name>
<dbReference type="PANTHER" id="PTHR48079:SF6">
    <property type="entry name" value="NAD(P)-BINDING DOMAIN-CONTAINING PROTEIN-RELATED"/>
    <property type="match status" value="1"/>
</dbReference>
<feature type="domain" description="NmrA-like" evidence="1">
    <location>
        <begin position="2"/>
        <end position="98"/>
    </location>
</feature>